<evidence type="ECO:0000256" key="7">
    <source>
        <dbReference type="ARBA" id="ARBA00023288"/>
    </source>
</evidence>
<keyword evidence="1 8" id="KW-0732">Signal</keyword>
<dbReference type="Gene3D" id="1.25.40.10">
    <property type="entry name" value="Tetratricopeptide repeat domain"/>
    <property type="match status" value="1"/>
</dbReference>
<dbReference type="GO" id="GO:0031241">
    <property type="term" value="C:periplasmic side of cell outer membrane"/>
    <property type="evidence" value="ECO:0007669"/>
    <property type="project" value="UniProtKB-UniRule"/>
</dbReference>
<dbReference type="CDD" id="cd06339">
    <property type="entry name" value="PBP1_YraM_LppC_lipoprotein-like"/>
    <property type="match status" value="1"/>
</dbReference>
<gene>
    <name evidence="8" type="primary">lpoA</name>
    <name evidence="9" type="ORF">EIG79_02040</name>
</gene>
<dbReference type="RefSeq" id="WP_035685012.1">
    <property type="nucleotide sequence ID" value="NZ_CP034110.1"/>
</dbReference>
<dbReference type="AlphaFoldDB" id="A0A0F5EQS2"/>
<keyword evidence="6 8" id="KW-0998">Cell outer membrane</keyword>
<dbReference type="InterPro" id="IPR011990">
    <property type="entry name" value="TPR-like_helical_dom_sf"/>
</dbReference>
<dbReference type="Gene3D" id="3.40.50.2300">
    <property type="match status" value="2"/>
</dbReference>
<evidence type="ECO:0000256" key="5">
    <source>
        <dbReference type="ARBA" id="ARBA00023139"/>
    </source>
</evidence>
<comment type="subunit">
    <text evidence="8">Interacts with PBP1a.</text>
</comment>
<dbReference type="Pfam" id="PF04348">
    <property type="entry name" value="LppC"/>
    <property type="match status" value="1"/>
</dbReference>
<dbReference type="PANTHER" id="PTHR38038:SF1">
    <property type="entry name" value="PENICILLIN-BINDING PROTEIN ACTIVATOR LPOA"/>
    <property type="match status" value="1"/>
</dbReference>
<comment type="caution">
    <text evidence="9">The sequence shown here is derived from an EMBL/GenBank/DDBJ whole genome shotgun (WGS) entry which is preliminary data.</text>
</comment>
<evidence type="ECO:0000256" key="1">
    <source>
        <dbReference type="ARBA" id="ARBA00022729"/>
    </source>
</evidence>
<accession>A0A0F5EQS2</accession>
<evidence type="ECO:0000313" key="9">
    <source>
        <dbReference type="EMBL" id="RZN61075.1"/>
    </source>
</evidence>
<dbReference type="STRING" id="728.VY92_06555"/>
<dbReference type="GO" id="GO:0009252">
    <property type="term" value="P:peptidoglycan biosynthetic process"/>
    <property type="evidence" value="ECO:0007669"/>
    <property type="project" value="UniProtKB-UniRule"/>
</dbReference>
<keyword evidence="5" id="KW-0564">Palmitate</keyword>
<dbReference type="OrthoDB" id="6708821at2"/>
<evidence type="ECO:0000256" key="8">
    <source>
        <dbReference type="HAMAP-Rule" id="MF_01890"/>
    </source>
</evidence>
<evidence type="ECO:0000256" key="6">
    <source>
        <dbReference type="ARBA" id="ARBA00023237"/>
    </source>
</evidence>
<dbReference type="SUPFAM" id="SSF53822">
    <property type="entry name" value="Periplasmic binding protein-like I"/>
    <property type="match status" value="1"/>
</dbReference>
<keyword evidence="7" id="KW-0449">Lipoprotein</keyword>
<comment type="similarity">
    <text evidence="8">Belongs to the LpoA family.</text>
</comment>
<proteinExistence type="inferred from homology"/>
<keyword evidence="4 8" id="KW-0472">Membrane</keyword>
<dbReference type="KEGG" id="apag:EIA51_05170"/>
<sequence length="575" mass="64944">MAILLQCVNFKNRLIPFFFIFLLAGCSNLLFLNSYTNQLKNNADASSDYYIRKIEQAQNIEEQQTYKLLAARVLVNENKLLQAEAMLAELHDLNEEQRLDKSLIEAHLFAVKGNNAMADNYLHQINLPLLSLSQQRRYYETVARIAQNQGQIINAVNTRIKIDSLLSDLQRKQENNDHIWALLRSANQDIINNPPQDISPALSGWLALIKLYNDNLYSPDQLSQALQYWKTIYPHHSAAVLFPTELKGLLNFQHTQLHKIALLLPLSGNGQLLGNTIKQGFDDAREDSLTSVKVFDTLSTPIETIIEQAKQQGFDAIVGPLLKQNVDKLINNENSLGGLTVLTLNSTSNSKAINQLCYYGLAPEDEAESAANRIWEQGIHAPLVIVPQNDLGRRTASAFNARWQQLSATDANIKFYNTVEDIGFALQSGLNQNIQALYIIATNNQLSEIKTIIDNNNNNLKLFSSSRSNSSNNTPEYRLLMNGLEFSDIPFFKDIDSPQYQKAYKFTNGDYSLMRLYAMGRDAWLLINQLNELRQIPGFNITGLTGKLSAGPNCNIAREMTWYQYQNATIFVLSN</sequence>
<evidence type="ECO:0000256" key="4">
    <source>
        <dbReference type="ARBA" id="ARBA00023136"/>
    </source>
</evidence>
<reference evidence="9 10" key="1">
    <citation type="submission" date="2018-11" db="EMBL/GenBank/DDBJ databases">
        <title>Sequencing Av. paragallinarum serogroups.</title>
        <authorList>
            <person name="Hellmuth J.E."/>
            <person name="Boucher C.E."/>
            <person name="Cason E.D."/>
        </authorList>
    </citation>
    <scope>NUCLEOTIDE SEQUENCE [LARGE SCALE GENOMIC DNA]</scope>
    <source>
        <strain evidence="9 10">SA-3</strain>
    </source>
</reference>
<protein>
    <recommendedName>
        <fullName evidence="8">Penicillin-binding protein activator LpoA</fullName>
        <shortName evidence="8">PBP activator LpoA</shortName>
    </recommendedName>
</protein>
<dbReference type="HAMAP" id="MF_01890">
    <property type="entry name" value="LpoA"/>
    <property type="match status" value="1"/>
</dbReference>
<evidence type="ECO:0000256" key="3">
    <source>
        <dbReference type="ARBA" id="ARBA00022984"/>
    </source>
</evidence>
<evidence type="ECO:0000256" key="2">
    <source>
        <dbReference type="ARBA" id="ARBA00022960"/>
    </source>
</evidence>
<dbReference type="PANTHER" id="PTHR38038">
    <property type="entry name" value="PENICILLIN-BINDING PROTEIN ACTIVATOR LPOA"/>
    <property type="match status" value="1"/>
</dbReference>
<keyword evidence="2 8" id="KW-0133">Cell shape</keyword>
<dbReference type="EMBL" id="RQXS01000004">
    <property type="protein sequence ID" value="RZN61075.1"/>
    <property type="molecule type" value="Genomic_DNA"/>
</dbReference>
<organism evidence="9 10">
    <name type="scientific">Avibacterium paragallinarum</name>
    <name type="common">Haemophilus gallinarum</name>
    <dbReference type="NCBI Taxonomy" id="728"/>
    <lineage>
        <taxon>Bacteria</taxon>
        <taxon>Pseudomonadati</taxon>
        <taxon>Pseudomonadota</taxon>
        <taxon>Gammaproteobacteria</taxon>
        <taxon>Pasteurellales</taxon>
        <taxon>Pasteurellaceae</taxon>
        <taxon>Avibacterium</taxon>
    </lineage>
</organism>
<keyword evidence="3 8" id="KW-0573">Peptidoglycan synthesis</keyword>
<dbReference type="InterPro" id="IPR007443">
    <property type="entry name" value="LpoA"/>
</dbReference>
<dbReference type="eggNOG" id="COG3107">
    <property type="taxonomic scope" value="Bacteria"/>
</dbReference>
<dbReference type="GO" id="GO:0030234">
    <property type="term" value="F:enzyme regulator activity"/>
    <property type="evidence" value="ECO:0007669"/>
    <property type="project" value="UniProtKB-UniRule"/>
</dbReference>
<evidence type="ECO:0000313" key="10">
    <source>
        <dbReference type="Proteomes" id="UP000294229"/>
    </source>
</evidence>
<dbReference type="Gene3D" id="1.25.40.650">
    <property type="match status" value="1"/>
</dbReference>
<dbReference type="Proteomes" id="UP000294229">
    <property type="component" value="Unassembled WGS sequence"/>
</dbReference>
<dbReference type="GO" id="GO:0008360">
    <property type="term" value="P:regulation of cell shape"/>
    <property type="evidence" value="ECO:0007669"/>
    <property type="project" value="UniProtKB-KW"/>
</dbReference>
<comment type="function">
    <text evidence="8">Regulator of peptidoglycan synthesis that is essential for the function of penicillin-binding protein 1A (PBP1a).</text>
</comment>
<dbReference type="InterPro" id="IPR028082">
    <property type="entry name" value="Peripla_BP_I"/>
</dbReference>
<name>A0A0F5EQS2_AVIPA</name>
<dbReference type="GeneID" id="66255817"/>